<dbReference type="VEuPathDB" id="ToxoDB:EMH_0080200"/>
<reference evidence="2" key="1">
    <citation type="submission" date="2013-10" db="EMBL/GenBank/DDBJ databases">
        <title>Genomic analysis of the causative agents of coccidiosis in chickens.</title>
        <authorList>
            <person name="Reid A.J."/>
            <person name="Blake D."/>
            <person name="Billington K."/>
            <person name="Browne H."/>
            <person name="Dunn M."/>
            <person name="Hung S."/>
            <person name="Kawahara F."/>
            <person name="Miranda-Saavedra D."/>
            <person name="Mourier T."/>
            <person name="Nagra H."/>
            <person name="Otto T.D."/>
            <person name="Rawlings N."/>
            <person name="Sanchez A."/>
            <person name="Sanders M."/>
            <person name="Subramaniam C."/>
            <person name="Tay Y."/>
            <person name="Dear P."/>
            <person name="Doerig C."/>
            <person name="Gruber A."/>
            <person name="Parkinson J."/>
            <person name="Shirley M."/>
            <person name="Wan K.L."/>
            <person name="Berriman M."/>
            <person name="Tomley F."/>
            <person name="Pain A."/>
        </authorList>
    </citation>
    <scope>NUCLEOTIDE SEQUENCE [LARGE SCALE GENOMIC DNA]</scope>
    <source>
        <strain evidence="2">Houghton</strain>
    </source>
</reference>
<dbReference type="RefSeq" id="XP_013355680.1">
    <property type="nucleotide sequence ID" value="XM_013500226.1"/>
</dbReference>
<feature type="compositionally biased region" description="Basic and acidic residues" evidence="1">
    <location>
        <begin position="1"/>
        <end position="18"/>
    </location>
</feature>
<organism evidence="2 3">
    <name type="scientific">Eimeria mitis</name>
    <dbReference type="NCBI Taxonomy" id="44415"/>
    <lineage>
        <taxon>Eukaryota</taxon>
        <taxon>Sar</taxon>
        <taxon>Alveolata</taxon>
        <taxon>Apicomplexa</taxon>
        <taxon>Conoidasida</taxon>
        <taxon>Coccidia</taxon>
        <taxon>Eucoccidiorida</taxon>
        <taxon>Eimeriorina</taxon>
        <taxon>Eimeriidae</taxon>
        <taxon>Eimeria</taxon>
    </lineage>
</organism>
<name>U6K8G2_9EIME</name>
<proteinExistence type="predicted"/>
<protein>
    <submittedName>
        <fullName evidence="2">Uncharacterized protein</fullName>
    </submittedName>
</protein>
<keyword evidence="3" id="KW-1185">Reference proteome</keyword>
<evidence type="ECO:0000256" key="1">
    <source>
        <dbReference type="SAM" id="MobiDB-lite"/>
    </source>
</evidence>
<dbReference type="AlphaFoldDB" id="U6K8G2"/>
<accession>U6K8G2</accession>
<evidence type="ECO:0000313" key="3">
    <source>
        <dbReference type="Proteomes" id="UP000030744"/>
    </source>
</evidence>
<sequence>MHDGRFYAKKERTEEARPESAVYEDVSDLARRTKVFCVRVCVHVSAAAVWRCLLSSCARAVSWGSKYGYTKEAECHGLVMGDSRCAAEGRSGERRERVA</sequence>
<feature type="region of interest" description="Disordered" evidence="1">
    <location>
        <begin position="1"/>
        <end position="21"/>
    </location>
</feature>
<reference evidence="2" key="2">
    <citation type="submission" date="2013-10" db="EMBL/GenBank/DDBJ databases">
        <authorList>
            <person name="Aslett M."/>
        </authorList>
    </citation>
    <scope>NUCLEOTIDE SEQUENCE [LARGE SCALE GENOMIC DNA]</scope>
    <source>
        <strain evidence="2">Houghton</strain>
    </source>
</reference>
<dbReference type="GeneID" id="25382442"/>
<dbReference type="Proteomes" id="UP000030744">
    <property type="component" value="Unassembled WGS sequence"/>
</dbReference>
<evidence type="ECO:0000313" key="2">
    <source>
        <dbReference type="EMBL" id="CDJ33116.1"/>
    </source>
</evidence>
<dbReference type="EMBL" id="HG684881">
    <property type="protein sequence ID" value="CDJ33116.1"/>
    <property type="molecule type" value="Genomic_DNA"/>
</dbReference>
<gene>
    <name evidence="2" type="ORF">EMH_0080200</name>
</gene>